<name>A0A9J6CFY2_POLVA</name>
<dbReference type="PROSITE" id="PS51304">
    <property type="entry name" value="GALECTIN"/>
    <property type="match status" value="2"/>
</dbReference>
<dbReference type="SMART" id="SM00276">
    <property type="entry name" value="GLECT"/>
    <property type="match status" value="2"/>
</dbReference>
<accession>A0A9J6CFY2</accession>
<proteinExistence type="predicted"/>
<dbReference type="AlphaFoldDB" id="A0A9J6CFY2"/>
<reference evidence="4" key="1">
    <citation type="submission" date="2021-03" db="EMBL/GenBank/DDBJ databases">
        <title>Chromosome level genome of the anhydrobiotic midge Polypedilum vanderplanki.</title>
        <authorList>
            <person name="Yoshida Y."/>
            <person name="Kikawada T."/>
            <person name="Gusev O."/>
        </authorList>
    </citation>
    <scope>NUCLEOTIDE SEQUENCE</scope>
    <source>
        <strain evidence="4">NIAS01</strain>
        <tissue evidence="4">Whole body or cell culture</tissue>
    </source>
</reference>
<dbReference type="Pfam" id="PF00337">
    <property type="entry name" value="Gal-bind_lectin"/>
    <property type="match status" value="2"/>
</dbReference>
<dbReference type="InterPro" id="IPR001079">
    <property type="entry name" value="Galectin_CRD"/>
</dbReference>
<sequence length="327" mass="38331">MTSLVIVHLLSHVDVGHIILIKGLIEEESKTFKIQLLNNCENSNDRKFPLQIEADIIKKKIILSSFHNDSNENCEEQIYNIELITDDLSFKFYILTLEENFRIALNDEHLCNYKHHSNAGIVKLIKITGDFDCIKQVDHRKIYPFCWPPNQEELPTIAFSCDVPCHFSQNTIIILKIAFSGDEKGSFFIRFNERGTKKQLFHFNPRFAEKEIVCNSMNDRLEWQAETRYPNFPFELNKEYQLCILMDVSYFQIAVNGHHILKYPFKTVKSTLLRASKNHSIYDKLTGFKIFALNGLKLKVTYVDFFNIKENDSKFYEIFSNLNFISN</sequence>
<dbReference type="Proteomes" id="UP001107558">
    <property type="component" value="Chromosome 1"/>
</dbReference>
<dbReference type="InterPro" id="IPR013320">
    <property type="entry name" value="ConA-like_dom_sf"/>
</dbReference>
<feature type="domain" description="Galectin" evidence="3">
    <location>
        <begin position="159"/>
        <end position="306"/>
    </location>
</feature>
<dbReference type="SMART" id="SM00908">
    <property type="entry name" value="Gal-bind_lectin"/>
    <property type="match status" value="2"/>
</dbReference>
<keyword evidence="1 2" id="KW-0430">Lectin</keyword>
<dbReference type="Gene3D" id="2.60.120.200">
    <property type="match status" value="2"/>
</dbReference>
<keyword evidence="5" id="KW-1185">Reference proteome</keyword>
<gene>
    <name evidence="4" type="ORF">PVAND_010190</name>
</gene>
<dbReference type="SUPFAM" id="SSF49899">
    <property type="entry name" value="Concanavalin A-like lectins/glucanases"/>
    <property type="match status" value="2"/>
</dbReference>
<organism evidence="4 5">
    <name type="scientific">Polypedilum vanderplanki</name>
    <name type="common">Sleeping chironomid midge</name>
    <dbReference type="NCBI Taxonomy" id="319348"/>
    <lineage>
        <taxon>Eukaryota</taxon>
        <taxon>Metazoa</taxon>
        <taxon>Ecdysozoa</taxon>
        <taxon>Arthropoda</taxon>
        <taxon>Hexapoda</taxon>
        <taxon>Insecta</taxon>
        <taxon>Pterygota</taxon>
        <taxon>Neoptera</taxon>
        <taxon>Endopterygota</taxon>
        <taxon>Diptera</taxon>
        <taxon>Nematocera</taxon>
        <taxon>Chironomoidea</taxon>
        <taxon>Chironomidae</taxon>
        <taxon>Chironominae</taxon>
        <taxon>Polypedilum</taxon>
        <taxon>Polypedilum</taxon>
    </lineage>
</organism>
<comment type="caution">
    <text evidence="4">The sequence shown here is derived from an EMBL/GenBank/DDBJ whole genome shotgun (WGS) entry which is preliminary data.</text>
</comment>
<feature type="domain" description="Galectin" evidence="3">
    <location>
        <begin position="5"/>
        <end position="140"/>
    </location>
</feature>
<evidence type="ECO:0000256" key="2">
    <source>
        <dbReference type="RuleBase" id="RU102079"/>
    </source>
</evidence>
<dbReference type="PANTHER" id="PTHR11346">
    <property type="entry name" value="GALECTIN"/>
    <property type="match status" value="1"/>
</dbReference>
<protein>
    <recommendedName>
        <fullName evidence="2">Galectin</fullName>
    </recommendedName>
</protein>
<evidence type="ECO:0000256" key="1">
    <source>
        <dbReference type="ARBA" id="ARBA00022734"/>
    </source>
</evidence>
<dbReference type="EMBL" id="JADBJN010000001">
    <property type="protein sequence ID" value="KAG5680699.1"/>
    <property type="molecule type" value="Genomic_DNA"/>
</dbReference>
<dbReference type="OrthoDB" id="6251307at2759"/>
<dbReference type="GO" id="GO:0030246">
    <property type="term" value="F:carbohydrate binding"/>
    <property type="evidence" value="ECO:0007669"/>
    <property type="project" value="UniProtKB-UniRule"/>
</dbReference>
<dbReference type="InterPro" id="IPR044156">
    <property type="entry name" value="Galectin-like"/>
</dbReference>
<dbReference type="CDD" id="cd00070">
    <property type="entry name" value="GLECT"/>
    <property type="match status" value="1"/>
</dbReference>
<evidence type="ECO:0000313" key="4">
    <source>
        <dbReference type="EMBL" id="KAG5680699.1"/>
    </source>
</evidence>
<evidence type="ECO:0000313" key="5">
    <source>
        <dbReference type="Proteomes" id="UP001107558"/>
    </source>
</evidence>
<dbReference type="PANTHER" id="PTHR11346:SF189">
    <property type="entry name" value="GALECTIN"/>
    <property type="match status" value="1"/>
</dbReference>
<evidence type="ECO:0000259" key="3">
    <source>
        <dbReference type="PROSITE" id="PS51304"/>
    </source>
</evidence>